<dbReference type="OrthoDB" id="1091929at2"/>
<reference evidence="1 2" key="1">
    <citation type="submission" date="2018-11" db="EMBL/GenBank/DDBJ databases">
        <title>Chryseotalea sanarue gen. nov., sp., nov., a member of the family Cytophagaceae, isolated from a brackish lake in Hamamatsu Japan.</title>
        <authorList>
            <person name="Maejima Y."/>
            <person name="Iino T."/>
            <person name="Muraguchi Y."/>
            <person name="Fukuda K."/>
            <person name="Ohkuma M."/>
            <person name="Moriuchi R."/>
            <person name="Dohra H."/>
            <person name="Kimbara K."/>
            <person name="Shintani M."/>
        </authorList>
    </citation>
    <scope>NUCLEOTIDE SEQUENCE [LARGE SCALE GENOMIC DNA]</scope>
    <source>
        <strain evidence="1 2">Ys</strain>
    </source>
</reference>
<gene>
    <name evidence="1" type="ORF">SanaruYs_14930</name>
</gene>
<keyword evidence="2" id="KW-1185">Reference proteome</keyword>
<evidence type="ECO:0000313" key="1">
    <source>
        <dbReference type="EMBL" id="GCC51272.1"/>
    </source>
</evidence>
<sequence>MLSDSTIYDSGGTLSSGVENNSSINAVITFIKEHFDHFAEQNKGQTSINEKGLTQKLCIFLNRSAREQPFFFHSEFMEDVNIGTSAQVDIGTLSYSQTITIVDRDYSDDDSFFSIEAKRLPTPGTGREREYVIGESKPSGGIERFKKGLHGSRLKFSAIIAYVQKENFDFWFLKINSWIQELAKQDQEGLWSNLDQLNKTSNVKDSAIMLELSSTNSRKAPDQQLDSIQLFHFWISLV</sequence>
<comment type="caution">
    <text evidence="1">The sequence shown here is derived from an EMBL/GenBank/DDBJ whole genome shotgun (WGS) entry which is preliminary data.</text>
</comment>
<dbReference type="AlphaFoldDB" id="A0A401U8P7"/>
<name>A0A401U8P7_9BACT</name>
<dbReference type="EMBL" id="BHXQ01000002">
    <property type="protein sequence ID" value="GCC51272.1"/>
    <property type="molecule type" value="Genomic_DNA"/>
</dbReference>
<organism evidence="1 2">
    <name type="scientific">Chryseotalea sanaruensis</name>
    <dbReference type="NCBI Taxonomy" id="2482724"/>
    <lineage>
        <taxon>Bacteria</taxon>
        <taxon>Pseudomonadati</taxon>
        <taxon>Bacteroidota</taxon>
        <taxon>Cytophagia</taxon>
        <taxon>Cytophagales</taxon>
        <taxon>Chryseotaleaceae</taxon>
        <taxon>Chryseotalea</taxon>
    </lineage>
</organism>
<dbReference type="Proteomes" id="UP000288227">
    <property type="component" value="Unassembled WGS sequence"/>
</dbReference>
<dbReference type="RefSeq" id="WP_127121902.1">
    <property type="nucleotide sequence ID" value="NZ_BHXQ01000002.1"/>
</dbReference>
<protein>
    <submittedName>
        <fullName evidence="1">Uncharacterized protein</fullName>
    </submittedName>
</protein>
<proteinExistence type="predicted"/>
<accession>A0A401U8P7</accession>
<evidence type="ECO:0000313" key="2">
    <source>
        <dbReference type="Proteomes" id="UP000288227"/>
    </source>
</evidence>